<dbReference type="STRING" id="484498.SAMN05421686_103150"/>
<gene>
    <name evidence="2" type="ORF">SAMN05421686_103150</name>
</gene>
<dbReference type="InterPro" id="IPR010331">
    <property type="entry name" value="ExoD"/>
</dbReference>
<dbReference type="RefSeq" id="WP_076514690.1">
    <property type="nucleotide sequence ID" value="NZ_FTOH01000003.1"/>
</dbReference>
<sequence length="194" mass="20947">MADNLDITSVLTTLREDTDDERISLGDIVSSLEGRGFGPLLMAPALIAFLPSGAIPGIPSLCGILIALIAVQKVFGKSHPWIPSRLRKADFDRERFSEGVDQIIPVTKRIDRLFKPRLTFLFGPVISRLIAALCVIFGLLMIPLELIPMAAAIPALAIIFAAIGLSTRDGVMLVLALILFSVAGYWAGTEFGFL</sequence>
<keyword evidence="3" id="KW-1185">Reference proteome</keyword>
<protein>
    <submittedName>
        <fullName evidence="2">Uncharacterized conserved protein</fullName>
    </submittedName>
</protein>
<dbReference type="EMBL" id="FTOH01000003">
    <property type="protein sequence ID" value="SIS66295.1"/>
    <property type="molecule type" value="Genomic_DNA"/>
</dbReference>
<dbReference type="PIRSF" id="PIRSF033239">
    <property type="entry name" value="ExoD"/>
    <property type="match status" value="1"/>
</dbReference>
<dbReference type="OrthoDB" id="8635607at2"/>
<keyword evidence="1" id="KW-0812">Transmembrane</keyword>
<feature type="transmembrane region" description="Helical" evidence="1">
    <location>
        <begin position="118"/>
        <end position="140"/>
    </location>
</feature>
<dbReference type="Proteomes" id="UP000185639">
    <property type="component" value="Unassembled WGS sequence"/>
</dbReference>
<name>A0A1N7KXI1_9GAMM</name>
<dbReference type="PANTHER" id="PTHR41795">
    <property type="entry name" value="EXOPOLYSACCHARIDE SYNTHESIS PROTEIN"/>
    <property type="match status" value="1"/>
</dbReference>
<proteinExistence type="predicted"/>
<organism evidence="2 3">
    <name type="scientific">Thalassolituus maritimus</name>
    <dbReference type="NCBI Taxonomy" id="484498"/>
    <lineage>
        <taxon>Bacteria</taxon>
        <taxon>Pseudomonadati</taxon>
        <taxon>Pseudomonadota</taxon>
        <taxon>Gammaproteobacteria</taxon>
        <taxon>Oceanospirillales</taxon>
        <taxon>Oceanospirillaceae</taxon>
        <taxon>Thalassolituus</taxon>
    </lineage>
</organism>
<evidence type="ECO:0000256" key="1">
    <source>
        <dbReference type="SAM" id="Phobius"/>
    </source>
</evidence>
<accession>A0A1N7KXI1</accession>
<evidence type="ECO:0000313" key="2">
    <source>
        <dbReference type="EMBL" id="SIS66295.1"/>
    </source>
</evidence>
<feature type="transmembrane region" description="Helical" evidence="1">
    <location>
        <begin position="170"/>
        <end position="188"/>
    </location>
</feature>
<reference evidence="3" key="1">
    <citation type="submission" date="2017-01" db="EMBL/GenBank/DDBJ databases">
        <authorList>
            <person name="Varghese N."/>
            <person name="Submissions S."/>
        </authorList>
    </citation>
    <scope>NUCLEOTIDE SEQUENCE [LARGE SCALE GENOMIC DNA]</scope>
    <source>
        <strain evidence="3">DSM 24913</strain>
    </source>
</reference>
<keyword evidence="1" id="KW-1133">Transmembrane helix</keyword>
<dbReference type="AlphaFoldDB" id="A0A1N7KXI1"/>
<dbReference type="PANTHER" id="PTHR41795:SF1">
    <property type="entry name" value="EXOPOLYSACCHARIDE SYNTHESIS PROTEIN"/>
    <property type="match status" value="1"/>
</dbReference>
<evidence type="ECO:0000313" key="3">
    <source>
        <dbReference type="Proteomes" id="UP000185639"/>
    </source>
</evidence>
<feature type="transmembrane region" description="Helical" evidence="1">
    <location>
        <begin position="146"/>
        <end position="163"/>
    </location>
</feature>
<dbReference type="Pfam" id="PF06055">
    <property type="entry name" value="ExoD"/>
    <property type="match status" value="1"/>
</dbReference>
<feature type="transmembrane region" description="Helical" evidence="1">
    <location>
        <begin position="45"/>
        <end position="71"/>
    </location>
</feature>
<keyword evidence="1" id="KW-0472">Membrane</keyword>